<dbReference type="EMBL" id="JAQIZT010000017">
    <property type="protein sequence ID" value="KAJ6959716.1"/>
    <property type="molecule type" value="Genomic_DNA"/>
</dbReference>
<protein>
    <submittedName>
        <fullName evidence="1">Uncharacterized protein</fullName>
    </submittedName>
</protein>
<reference evidence="1" key="1">
    <citation type="journal article" date="2023" name="Mol. Ecol. Resour.">
        <title>Chromosome-level genome assembly of a triploid poplar Populus alba 'Berolinensis'.</title>
        <authorList>
            <person name="Chen S."/>
            <person name="Yu Y."/>
            <person name="Wang X."/>
            <person name="Wang S."/>
            <person name="Zhang T."/>
            <person name="Zhou Y."/>
            <person name="He R."/>
            <person name="Meng N."/>
            <person name="Wang Y."/>
            <person name="Liu W."/>
            <person name="Liu Z."/>
            <person name="Liu J."/>
            <person name="Guo Q."/>
            <person name="Huang H."/>
            <person name="Sederoff R.R."/>
            <person name="Wang G."/>
            <person name="Qu G."/>
            <person name="Chen S."/>
        </authorList>
    </citation>
    <scope>NUCLEOTIDE SEQUENCE</scope>
    <source>
        <strain evidence="1">SC-2020</strain>
    </source>
</reference>
<comment type="caution">
    <text evidence="1">The sequence shown here is derived from an EMBL/GenBank/DDBJ whole genome shotgun (WGS) entry which is preliminary data.</text>
</comment>
<name>A0AAD6LFD8_9ROSI</name>
<dbReference type="AlphaFoldDB" id="A0AAD6LFD8"/>
<accession>A0AAD6LFD8</accession>
<evidence type="ECO:0000313" key="1">
    <source>
        <dbReference type="EMBL" id="KAJ6959716.1"/>
    </source>
</evidence>
<dbReference type="Proteomes" id="UP001164929">
    <property type="component" value="Chromosome 17"/>
</dbReference>
<organism evidence="1 2">
    <name type="scientific">Populus alba x Populus x berolinensis</name>
    <dbReference type="NCBI Taxonomy" id="444605"/>
    <lineage>
        <taxon>Eukaryota</taxon>
        <taxon>Viridiplantae</taxon>
        <taxon>Streptophyta</taxon>
        <taxon>Embryophyta</taxon>
        <taxon>Tracheophyta</taxon>
        <taxon>Spermatophyta</taxon>
        <taxon>Magnoliopsida</taxon>
        <taxon>eudicotyledons</taxon>
        <taxon>Gunneridae</taxon>
        <taxon>Pentapetalae</taxon>
        <taxon>rosids</taxon>
        <taxon>fabids</taxon>
        <taxon>Malpighiales</taxon>
        <taxon>Salicaceae</taxon>
        <taxon>Saliceae</taxon>
        <taxon>Populus</taxon>
    </lineage>
</organism>
<gene>
    <name evidence="1" type="ORF">NC653_037926</name>
</gene>
<evidence type="ECO:0000313" key="2">
    <source>
        <dbReference type="Proteomes" id="UP001164929"/>
    </source>
</evidence>
<sequence length="39" mass="4272">MAGEGRRLQRRLLWSPFGSSLAPAAERESSGLMVVQRNG</sequence>
<proteinExistence type="predicted"/>
<keyword evidence="2" id="KW-1185">Reference proteome</keyword>